<comment type="caution">
    <text evidence="3">The sequence shown here is derived from an EMBL/GenBank/DDBJ whole genome shotgun (WGS) entry which is preliminary data.</text>
</comment>
<evidence type="ECO:0000256" key="1">
    <source>
        <dbReference type="ARBA" id="ARBA00007847"/>
    </source>
</evidence>
<name>A0ABV3ZTI4_9BURK</name>
<accession>A0ABV3ZTI4</accession>
<dbReference type="InterPro" id="IPR004380">
    <property type="entry name" value="Asp_race"/>
</dbReference>
<protein>
    <submittedName>
        <fullName evidence="3">Aspartate/glutamate racemase family protein</fullName>
    </submittedName>
</protein>
<dbReference type="Pfam" id="PF01177">
    <property type="entry name" value="Asp_Glu_race"/>
    <property type="match status" value="1"/>
</dbReference>
<proteinExistence type="inferred from homology"/>
<dbReference type="PANTHER" id="PTHR21198">
    <property type="entry name" value="GLUTAMATE RACEMASE"/>
    <property type="match status" value="1"/>
</dbReference>
<evidence type="ECO:0000313" key="3">
    <source>
        <dbReference type="EMBL" id="MEX8192917.1"/>
    </source>
</evidence>
<organism evidence="3 4">
    <name type="scientific">Comamonas guangdongensis</name>
    <dbReference type="NCBI Taxonomy" id="510515"/>
    <lineage>
        <taxon>Bacteria</taxon>
        <taxon>Pseudomonadati</taxon>
        <taxon>Pseudomonadota</taxon>
        <taxon>Betaproteobacteria</taxon>
        <taxon>Burkholderiales</taxon>
        <taxon>Comamonadaceae</taxon>
        <taxon>Comamonas</taxon>
    </lineage>
</organism>
<comment type="similarity">
    <text evidence="1">Belongs to the aspartate/glutamate racemases family.</text>
</comment>
<dbReference type="InterPro" id="IPR015942">
    <property type="entry name" value="Asp/Glu/hydantoin_racemase"/>
</dbReference>
<dbReference type="PANTHER" id="PTHR21198:SF7">
    <property type="entry name" value="ASPARTATE-GLUTAMATE RACEMASE FAMILY"/>
    <property type="match status" value="1"/>
</dbReference>
<evidence type="ECO:0000256" key="2">
    <source>
        <dbReference type="ARBA" id="ARBA00023235"/>
    </source>
</evidence>
<keyword evidence="4" id="KW-1185">Reference proteome</keyword>
<dbReference type="RefSeq" id="WP_369338109.1">
    <property type="nucleotide sequence ID" value="NZ_JBFYGN010000007.1"/>
</dbReference>
<dbReference type="EMBL" id="JBFYGN010000007">
    <property type="protein sequence ID" value="MEX8192917.1"/>
    <property type="molecule type" value="Genomic_DNA"/>
</dbReference>
<dbReference type="Proteomes" id="UP001561046">
    <property type="component" value="Unassembled WGS sequence"/>
</dbReference>
<sequence>MTEMELSTQRQPPHAVGILGGMGPAAGADFVRLFVQACTEQLREQGQPVHDQAYPEHWLVQLPMPDRSLALRRDPQSPTGPAQHLLQGVGRMAALGVRSVALACNTAHAWHGQLQAFFPQLHVLHIARQTALHLQAGGARQAIVLATAGTYDSGLYDAALAGCGIAALLPEEGGRARLMQGIYEGVKQGDTALAARCFGEVLEPLLQRHGRVPVIMGCTEIPLALPLAPQARGAELVDPAWILAQALARDAYGFNRSPDAGALRA</sequence>
<dbReference type="SUPFAM" id="SSF53681">
    <property type="entry name" value="Aspartate/glutamate racemase"/>
    <property type="match status" value="2"/>
</dbReference>
<keyword evidence="2" id="KW-0413">Isomerase</keyword>
<dbReference type="InterPro" id="IPR001920">
    <property type="entry name" value="Asp/Glu_race"/>
</dbReference>
<reference evidence="3 4" key="1">
    <citation type="journal article" date="2013" name="Int. J. Syst. Evol. Microbiol.">
        <title>Comamonas guangdongensis sp. nov., isolated from subterranean forest sediment, and emended description of the genus Comamonas.</title>
        <authorList>
            <person name="Zhang J."/>
            <person name="Wang Y."/>
            <person name="Zhou S."/>
            <person name="Wu C."/>
            <person name="He J."/>
            <person name="Li F."/>
        </authorList>
    </citation>
    <scope>NUCLEOTIDE SEQUENCE [LARGE SCALE GENOMIC DNA]</scope>
    <source>
        <strain evidence="3 4">CCTCC AB2011133</strain>
    </source>
</reference>
<evidence type="ECO:0000313" key="4">
    <source>
        <dbReference type="Proteomes" id="UP001561046"/>
    </source>
</evidence>
<dbReference type="NCBIfam" id="TIGR00035">
    <property type="entry name" value="asp_race"/>
    <property type="match status" value="1"/>
</dbReference>
<gene>
    <name evidence="3" type="ORF">AB6724_08695</name>
</gene>
<dbReference type="Gene3D" id="3.40.50.1860">
    <property type="match status" value="2"/>
</dbReference>